<accession>A0A0S1SML1</accession>
<proteinExistence type="predicted"/>
<accession>A0A0S1SMS5</accession>
<evidence type="ECO:0000313" key="5">
    <source>
        <dbReference type="Proteomes" id="UP000069135"/>
    </source>
</evidence>
<accession>A0A0S1SWM7</accession>
<feature type="domain" description="SLH" evidence="3">
    <location>
        <begin position="87"/>
        <end position="156"/>
    </location>
</feature>
<reference evidence="4 5" key="2">
    <citation type="journal article" date="2016" name="PeerJ">
        <title>Analysis of five complete genome sequences for members of the class Peribacteria in the recently recognized Peregrinibacteria bacterial phylum.</title>
        <authorList>
            <person name="Anantharaman K."/>
            <person name="Brown C.T."/>
            <person name="Burstein D."/>
            <person name="Castelle C.J."/>
            <person name="Probst A.J."/>
            <person name="Thomas B.C."/>
            <person name="Williams K.H."/>
            <person name="Banfield J.F."/>
        </authorList>
    </citation>
    <scope>NUCLEOTIDE SEQUENCE [LARGE SCALE GENOMIC DNA]</scope>
    <source>
        <strain evidence="4">RIFOXYD1_FULL_PER-ii_59_16</strain>
    </source>
</reference>
<dbReference type="EMBL" id="CP013065">
    <property type="protein sequence ID" value="ALM13786.1"/>
    <property type="molecule type" value="Genomic_DNA"/>
</dbReference>
<dbReference type="Pfam" id="PF00395">
    <property type="entry name" value="SLH"/>
    <property type="match status" value="1"/>
</dbReference>
<feature type="chain" id="PRO_5009797858" evidence="2">
    <location>
        <begin position="29"/>
        <end position="1431"/>
    </location>
</feature>
<dbReference type="InterPro" id="IPR014755">
    <property type="entry name" value="Cu-Rt/internalin_Ig-like"/>
</dbReference>
<dbReference type="Proteomes" id="UP000069135">
    <property type="component" value="Chromosome"/>
</dbReference>
<feature type="domain" description="SLH" evidence="3">
    <location>
        <begin position="26"/>
        <end position="86"/>
    </location>
</feature>
<dbReference type="Gene3D" id="2.60.40.1220">
    <property type="match status" value="1"/>
</dbReference>
<dbReference type="KEGG" id="prf:PeribacterA2_1126"/>
<protein>
    <submittedName>
        <fullName evidence="4">Putative oligopeptide ABC transporter substrate binding protein</fullName>
    </submittedName>
</protein>
<dbReference type="STRING" id="1735162.PeribacterB2_1128"/>
<evidence type="ECO:0000313" key="4">
    <source>
        <dbReference type="EMBL" id="ALM13786.1"/>
    </source>
</evidence>
<accession>A0A0S1SKU7</accession>
<dbReference type="InterPro" id="IPR001119">
    <property type="entry name" value="SLH_dom"/>
</dbReference>
<keyword evidence="1 2" id="KW-0732">Signal</keyword>
<evidence type="ECO:0000256" key="2">
    <source>
        <dbReference type="SAM" id="SignalP"/>
    </source>
</evidence>
<reference evidence="5" key="1">
    <citation type="submission" date="2015-10" db="EMBL/GenBank/DDBJ databases">
        <title>Analysis of five complete genome sequences for members of the class Peribacteria in the recently recognized Peregrinibacteria bacterial phylum.</title>
        <authorList>
            <person name="Anantharaman K."/>
            <person name="Brown C.T."/>
            <person name="Burstein D."/>
            <person name="Castelle C.J."/>
            <person name="Probst A.J."/>
            <person name="Thomas B.C."/>
            <person name="Williams K.H."/>
            <person name="Banfield J.F."/>
        </authorList>
    </citation>
    <scope>NUCLEOTIDE SEQUENCE [LARGE SCALE GENOMIC DNA]</scope>
</reference>
<feature type="domain" description="SLH" evidence="3">
    <location>
        <begin position="157"/>
        <end position="217"/>
    </location>
</feature>
<dbReference type="PROSITE" id="PS51272">
    <property type="entry name" value="SLH"/>
    <property type="match status" value="3"/>
</dbReference>
<organism evidence="4 5">
    <name type="scientific">Candidatus Peribacter riflensis</name>
    <dbReference type="NCBI Taxonomy" id="1735162"/>
    <lineage>
        <taxon>Bacteria</taxon>
        <taxon>Candidatus Peregrinibacteriota</taxon>
        <taxon>Candidatus Peribacteria</taxon>
        <taxon>Candidatus Peribacterales</taxon>
        <taxon>Candidatus Peribacteraceae</taxon>
        <taxon>Candidatus Peribacter</taxon>
    </lineage>
</organism>
<evidence type="ECO:0000259" key="3">
    <source>
        <dbReference type="PROSITE" id="PS51272"/>
    </source>
</evidence>
<sequence length="1431" mass="150339">MDISRFKRACAGLSVAAIMLTQVGTAFAAYSDVPSGVWYKDAVEAFVDAGYLDATQARFRGGDTATRAEFTKLIVMLNGGLLSTPPAVPSFNDVPTGAWFYAYMEEAAKEGWVRGDNNCYGSKPCYGRPNSNINRAEAAALIVRAFGLESTGSAAQFVDNPSGQWYTEPIQTAADHCVLQGDDSTGRVRPSDNMNRAEMVVMLHRVDQGLTFGVDCGQGQVTAPAIKSVMATSATTVEVEFTVAMQKASSEDKTNYTVSGSPVVPINAAKLIAKDTVELTLGEEMVAEHEYTLEVKDVESEDGDMVSGTRTFDGYAAIVKGDGELEVSLSSKNPRGDTVPKGAVGVVLLSTDFTASCKDKVEVENLTVLHEGFGESTDVDGVYAAVNGARVTRKRTIDAQDQTADLRFSSALVIDPCETVTVDLVADFNSTATTAAEHNFVVELPSDVTSNAQEVTGNFPLRGETFKIAAITSGIITITYRSVNPSQVQVGDKGVVIGKFEVDADSTEDQTLYSMTFENNSSASDGDFVNVAVRRTDGTVLTNTVAQTVGDFITLVFDPPFTVLEGDKITLEIVADILNGADKSIQMHFEESSDLFAVGSLYGYGVNGQLYGSQVSIPTDNATTVTIDAGEFTIGINGPSTAQYTSDTNDAVLANIEFNTGGEDIDIKNIYMLVLGQTSTGAYMCENNGARGAATVCNDTEGADEISDMMEGIEIRNKTTGRAVSGVRLTATGGSGNAATAVMGQYQIYRFDDFVVKGKETWQFRADFTSVSGGHPGNGDKFRIYICGEPTHVLDSNNNLATNTATCSFGGVFGAGGTVTAASSSYYMTVEGISTGDKVGDVRPRGDIAGNVMEVIDASLTVEVKAIAASDSAVENAKDLNLFRFEAKASSAEDLLFTKAVFEADVGTLNDANNYSLWVDTDGDRVVDTVLETGVANQSSQVTFSELAGGGYVLPKEQTVVFEVHGDIASSITGTNLRISFDTGATVTYIESEKLADGTSLSGIKTNGVCSGSCDITVTTVKSTNYALRNQGDLFVSLDSQTIGARQLLGGTLGEPVLRIKMHAEFEDIDVTDLIINSSGSTAASVDSLEIWLEGATQAAAVSGGCGSADVLNKNYTPYTSASGTTAFCFTLDNKQLVVPRGEDVKVLVRPRIKTDVNGASSGNFYAFFIDHTPASNDSTGTGSVRARGVASSNNLTANDGDASAEGEVFIGRTSANATNVRVSGNYNETVLAKISTITNGGAATGTVPSGADREIGAFTFTAATNGNTKDGTNQWVLSGAVFTVNGTNVNMATTGFKIYNKATSQSTAMACQGYNTSGTALVGTASGVFLVNCAGLSATTTTVNTAVDSGQAITLVLLANVTNTNTAASSGGSSILQVSLNDFTNVTKKLNGEATGNSRIEWNDKDNADTDTFTWVEYPDSAINSTTYRG</sequence>
<accession>A0A0S1STR5</accession>
<dbReference type="PATRIC" id="fig|1735161.3.peg.1101"/>
<evidence type="ECO:0000256" key="1">
    <source>
        <dbReference type="ARBA" id="ARBA00022729"/>
    </source>
</evidence>
<gene>
    <name evidence="4" type="ORF">PeribacterD1_1126</name>
</gene>
<feature type="signal peptide" evidence="2">
    <location>
        <begin position="1"/>
        <end position="28"/>
    </location>
</feature>
<name>A0A0S1SML1_9BACT</name>